<dbReference type="GeneID" id="17308985"/>
<dbReference type="AlphaFoldDB" id="L1JVB1"/>
<accession>L1JVB1</accession>
<evidence type="ECO:0000313" key="3">
    <source>
        <dbReference type="EMBL" id="EKX52033.1"/>
    </source>
</evidence>
<organism evidence="3">
    <name type="scientific">Guillardia theta (strain CCMP2712)</name>
    <name type="common">Cryptophyte</name>
    <dbReference type="NCBI Taxonomy" id="905079"/>
    <lineage>
        <taxon>Eukaryota</taxon>
        <taxon>Cryptophyceae</taxon>
        <taxon>Pyrenomonadales</taxon>
        <taxon>Geminigeraceae</taxon>
        <taxon>Guillardia</taxon>
    </lineage>
</organism>
<evidence type="ECO:0000256" key="1">
    <source>
        <dbReference type="SAM" id="MobiDB-lite"/>
    </source>
</evidence>
<dbReference type="EnsemblProtists" id="EKX52033">
    <property type="protein sequence ID" value="EKX52033"/>
    <property type="gene ID" value="GUITHDRAFT_101942"/>
</dbReference>
<gene>
    <name evidence="3" type="ORF">GUITHDRAFT_101942</name>
</gene>
<name>L1JVB1_GUITC</name>
<feature type="chain" id="PRO_5008771821" evidence="2">
    <location>
        <begin position="18"/>
        <end position="71"/>
    </location>
</feature>
<reference evidence="5" key="2">
    <citation type="submission" date="2012-11" db="EMBL/GenBank/DDBJ databases">
        <authorList>
            <person name="Kuo A."/>
            <person name="Curtis B.A."/>
            <person name="Tanifuji G."/>
            <person name="Burki F."/>
            <person name="Gruber A."/>
            <person name="Irimia M."/>
            <person name="Maruyama S."/>
            <person name="Arias M.C."/>
            <person name="Ball S.G."/>
            <person name="Gile G.H."/>
            <person name="Hirakawa Y."/>
            <person name="Hopkins J.F."/>
            <person name="Rensing S.A."/>
            <person name="Schmutz J."/>
            <person name="Symeonidi A."/>
            <person name="Elias M."/>
            <person name="Eveleigh R.J."/>
            <person name="Herman E.K."/>
            <person name="Klute M.J."/>
            <person name="Nakayama T."/>
            <person name="Obornik M."/>
            <person name="Reyes-Prieto A."/>
            <person name="Armbrust E.V."/>
            <person name="Aves S.J."/>
            <person name="Beiko R.G."/>
            <person name="Coutinho P."/>
            <person name="Dacks J.B."/>
            <person name="Durnford D.G."/>
            <person name="Fast N.M."/>
            <person name="Green B.R."/>
            <person name="Grisdale C."/>
            <person name="Hempe F."/>
            <person name="Henrissat B."/>
            <person name="Hoppner M.P."/>
            <person name="Ishida K.-I."/>
            <person name="Kim E."/>
            <person name="Koreny L."/>
            <person name="Kroth P.G."/>
            <person name="Liu Y."/>
            <person name="Malik S.-B."/>
            <person name="Maier U.G."/>
            <person name="McRose D."/>
            <person name="Mock T."/>
            <person name="Neilson J.A."/>
            <person name="Onodera N.T."/>
            <person name="Poole A.M."/>
            <person name="Pritham E.J."/>
            <person name="Richards T.A."/>
            <person name="Rocap G."/>
            <person name="Roy S.W."/>
            <person name="Sarai C."/>
            <person name="Schaack S."/>
            <person name="Shirato S."/>
            <person name="Slamovits C.H."/>
            <person name="Spencer D.F."/>
            <person name="Suzuki S."/>
            <person name="Worden A.Z."/>
            <person name="Zauner S."/>
            <person name="Barry K."/>
            <person name="Bell C."/>
            <person name="Bharti A.K."/>
            <person name="Crow J.A."/>
            <person name="Grimwood J."/>
            <person name="Kramer R."/>
            <person name="Lindquist E."/>
            <person name="Lucas S."/>
            <person name="Salamov A."/>
            <person name="McFadden G.I."/>
            <person name="Lane C.E."/>
            <person name="Keeling P.J."/>
            <person name="Gray M.W."/>
            <person name="Grigoriev I.V."/>
            <person name="Archibald J.M."/>
        </authorList>
    </citation>
    <scope>NUCLEOTIDE SEQUENCE</scope>
    <source>
        <strain evidence="5">CCMP2712</strain>
    </source>
</reference>
<feature type="region of interest" description="Disordered" evidence="1">
    <location>
        <begin position="40"/>
        <end position="71"/>
    </location>
</feature>
<reference evidence="3 5" key="1">
    <citation type="journal article" date="2012" name="Nature">
        <title>Algal genomes reveal evolutionary mosaicism and the fate of nucleomorphs.</title>
        <authorList>
            <consortium name="DOE Joint Genome Institute"/>
            <person name="Curtis B.A."/>
            <person name="Tanifuji G."/>
            <person name="Burki F."/>
            <person name="Gruber A."/>
            <person name="Irimia M."/>
            <person name="Maruyama S."/>
            <person name="Arias M.C."/>
            <person name="Ball S.G."/>
            <person name="Gile G.H."/>
            <person name="Hirakawa Y."/>
            <person name="Hopkins J.F."/>
            <person name="Kuo A."/>
            <person name="Rensing S.A."/>
            <person name="Schmutz J."/>
            <person name="Symeonidi A."/>
            <person name="Elias M."/>
            <person name="Eveleigh R.J."/>
            <person name="Herman E.K."/>
            <person name="Klute M.J."/>
            <person name="Nakayama T."/>
            <person name="Obornik M."/>
            <person name="Reyes-Prieto A."/>
            <person name="Armbrust E.V."/>
            <person name="Aves S.J."/>
            <person name="Beiko R.G."/>
            <person name="Coutinho P."/>
            <person name="Dacks J.B."/>
            <person name="Durnford D.G."/>
            <person name="Fast N.M."/>
            <person name="Green B.R."/>
            <person name="Grisdale C.J."/>
            <person name="Hempel F."/>
            <person name="Henrissat B."/>
            <person name="Hoppner M.P."/>
            <person name="Ishida K."/>
            <person name="Kim E."/>
            <person name="Koreny L."/>
            <person name="Kroth P.G."/>
            <person name="Liu Y."/>
            <person name="Malik S.B."/>
            <person name="Maier U.G."/>
            <person name="McRose D."/>
            <person name="Mock T."/>
            <person name="Neilson J.A."/>
            <person name="Onodera N.T."/>
            <person name="Poole A.M."/>
            <person name="Pritham E.J."/>
            <person name="Richards T.A."/>
            <person name="Rocap G."/>
            <person name="Roy S.W."/>
            <person name="Sarai C."/>
            <person name="Schaack S."/>
            <person name="Shirato S."/>
            <person name="Slamovits C.H."/>
            <person name="Spencer D.F."/>
            <person name="Suzuki S."/>
            <person name="Worden A.Z."/>
            <person name="Zauner S."/>
            <person name="Barry K."/>
            <person name="Bell C."/>
            <person name="Bharti A.K."/>
            <person name="Crow J.A."/>
            <person name="Grimwood J."/>
            <person name="Kramer R."/>
            <person name="Lindquist E."/>
            <person name="Lucas S."/>
            <person name="Salamov A."/>
            <person name="McFadden G.I."/>
            <person name="Lane C.E."/>
            <person name="Keeling P.J."/>
            <person name="Gray M.W."/>
            <person name="Grigoriev I.V."/>
            <person name="Archibald J.M."/>
        </authorList>
    </citation>
    <scope>NUCLEOTIDE SEQUENCE</scope>
    <source>
        <strain evidence="3 5">CCMP2712</strain>
    </source>
</reference>
<sequence>MCVCGGFCVFAFVGATALGIGAPVAVQGIAEQQKLEASMKADTKLQADTNPSEEISESEPSKGPLERMVEL</sequence>
<dbReference type="PaxDb" id="55529-EKX52033"/>
<proteinExistence type="predicted"/>
<dbReference type="HOGENOM" id="CLU_2745433_0_0_1"/>
<keyword evidence="5" id="KW-1185">Reference proteome</keyword>
<dbReference type="EMBL" id="JH992973">
    <property type="protein sequence ID" value="EKX52033.1"/>
    <property type="molecule type" value="Genomic_DNA"/>
</dbReference>
<dbReference type="RefSeq" id="XP_005839013.1">
    <property type="nucleotide sequence ID" value="XM_005838956.1"/>
</dbReference>
<evidence type="ECO:0000256" key="2">
    <source>
        <dbReference type="SAM" id="SignalP"/>
    </source>
</evidence>
<feature type="signal peptide" evidence="2">
    <location>
        <begin position="1"/>
        <end position="17"/>
    </location>
</feature>
<protein>
    <submittedName>
        <fullName evidence="3 4">Uncharacterized protein</fullName>
    </submittedName>
</protein>
<keyword evidence="2" id="KW-0732">Signal</keyword>
<dbReference type="Proteomes" id="UP000011087">
    <property type="component" value="Unassembled WGS sequence"/>
</dbReference>
<evidence type="ECO:0000313" key="4">
    <source>
        <dbReference type="EnsemblProtists" id="EKX52033"/>
    </source>
</evidence>
<dbReference type="KEGG" id="gtt:GUITHDRAFT_101942"/>
<reference evidence="4" key="3">
    <citation type="submission" date="2015-06" db="UniProtKB">
        <authorList>
            <consortium name="EnsemblProtists"/>
        </authorList>
    </citation>
    <scope>IDENTIFICATION</scope>
</reference>
<evidence type="ECO:0000313" key="5">
    <source>
        <dbReference type="Proteomes" id="UP000011087"/>
    </source>
</evidence>